<sequence>MDDNICGQFDYLRKHLSDELSGNAEFEFSEIIDFKKYCPGNNCNTEIEKITIGFLWLLGKYFTEYPPKGRNTNSIKPFFLYIILWLSYKLNQNKNHNTTKIYDFYAKHVNGNTKYGKFTSDSGKFTNLDDVLNAKNDLLNINIKNLSKSYDAFKLLCSMYGQISTNTNVKTLSDNANKFVKKYQELKGDSNLTDDSSYKQILSALLTDYDNLKNKSTNITSLPEITADISALASRFEDSSSSSPMGSKLFTVLSIFGAIAFFLGISYKRKNKKNKEENESLIYDSKRVTISVK</sequence>
<name>V7PBV9_PLAYE</name>
<gene>
    <name evidence="2" type="ORF">YYC_05553</name>
</gene>
<keyword evidence="1" id="KW-0472">Membrane</keyword>
<protein>
    <recommendedName>
        <fullName evidence="4">YIR protein</fullName>
    </recommendedName>
</protein>
<dbReference type="Pfam" id="PF06022">
    <property type="entry name" value="Cir_Bir_Yir"/>
    <property type="match status" value="1"/>
</dbReference>
<evidence type="ECO:0000313" key="2">
    <source>
        <dbReference type="EMBL" id="ETB56480.1"/>
    </source>
</evidence>
<feature type="transmembrane region" description="Helical" evidence="1">
    <location>
        <begin position="249"/>
        <end position="267"/>
    </location>
</feature>
<dbReference type="EMBL" id="KI635821">
    <property type="protein sequence ID" value="ETB56480.1"/>
    <property type="molecule type" value="Genomic_DNA"/>
</dbReference>
<dbReference type="InterPro" id="IPR006477">
    <property type="entry name" value="Yir_bir_cir"/>
</dbReference>
<evidence type="ECO:0000313" key="3">
    <source>
        <dbReference type="Proteomes" id="UP000018538"/>
    </source>
</evidence>
<evidence type="ECO:0008006" key="4">
    <source>
        <dbReference type="Google" id="ProtNLM"/>
    </source>
</evidence>
<dbReference type="NCBIfam" id="TIGR01590">
    <property type="entry name" value="yir-bir-cir_Pla"/>
    <property type="match status" value="1"/>
</dbReference>
<proteinExistence type="predicted"/>
<reference evidence="2 3" key="1">
    <citation type="submission" date="2013-11" db="EMBL/GenBank/DDBJ databases">
        <title>The Genome Sequence of Plasmodium yoelii 17X.</title>
        <authorList>
            <consortium name="The Broad Institute Genomics Platform"/>
            <consortium name="The Broad Institute Genome Sequencing Center for Infectious Disease"/>
            <person name="Neafsey D."/>
            <person name="Adams J."/>
            <person name="Walker B."/>
            <person name="Young S.K."/>
            <person name="Zeng Q."/>
            <person name="Gargeya S."/>
            <person name="Fitzgerald M."/>
            <person name="Haas B."/>
            <person name="Abouelleil A."/>
            <person name="Alvarado L."/>
            <person name="Chapman S.B."/>
            <person name="Gainer-Dewar J."/>
            <person name="Goldberg J."/>
            <person name="Griggs A."/>
            <person name="Gujja S."/>
            <person name="Hansen M."/>
            <person name="Howarth C."/>
            <person name="Imamovic A."/>
            <person name="Ireland A."/>
            <person name="Larimer J."/>
            <person name="McCowan C."/>
            <person name="Murphy C."/>
            <person name="Pearson M."/>
            <person name="Poon T.W."/>
            <person name="Priest M."/>
            <person name="Roberts A."/>
            <person name="Saif S."/>
            <person name="Shea T."/>
            <person name="Sykes S."/>
            <person name="Wortman J."/>
            <person name="Nusbaum C."/>
            <person name="Birren B."/>
        </authorList>
    </citation>
    <scope>NUCLEOTIDE SEQUENCE [LARGE SCALE GENOMIC DNA]</scope>
    <source>
        <strain evidence="2 3">17X</strain>
    </source>
</reference>
<keyword evidence="1" id="KW-0812">Transmembrane</keyword>
<accession>V7PBV9</accession>
<dbReference type="Proteomes" id="UP000018538">
    <property type="component" value="Unassembled WGS sequence"/>
</dbReference>
<keyword evidence="1" id="KW-1133">Transmembrane helix</keyword>
<dbReference type="AlphaFoldDB" id="V7PBV9"/>
<evidence type="ECO:0000256" key="1">
    <source>
        <dbReference type="SAM" id="Phobius"/>
    </source>
</evidence>
<organism evidence="2 3">
    <name type="scientific">Plasmodium yoelii 17X</name>
    <dbReference type="NCBI Taxonomy" id="1323249"/>
    <lineage>
        <taxon>Eukaryota</taxon>
        <taxon>Sar</taxon>
        <taxon>Alveolata</taxon>
        <taxon>Apicomplexa</taxon>
        <taxon>Aconoidasida</taxon>
        <taxon>Haemosporida</taxon>
        <taxon>Plasmodiidae</taxon>
        <taxon>Plasmodium</taxon>
        <taxon>Plasmodium (Vinckeia)</taxon>
    </lineage>
</organism>
<keyword evidence="3" id="KW-1185">Reference proteome</keyword>